<dbReference type="InterPro" id="IPR031811">
    <property type="entry name" value="ALGX/ALGJ_SGNH-like"/>
</dbReference>
<evidence type="ECO:0000313" key="11">
    <source>
        <dbReference type="EMBL" id="NMW65307.1"/>
    </source>
</evidence>
<comment type="subcellular location">
    <subcellularLocation>
        <location evidence="1">Periplasm</location>
    </subcellularLocation>
</comment>
<reference evidence="11 12" key="2">
    <citation type="submission" date="2020-04" db="EMBL/GenBank/DDBJ databases">
        <title>Antimicrobial susceptibility and clonality of vaginal-derived multi-drug resistant Mobiluncus isolates in China.</title>
        <authorList>
            <person name="Zhang X."/>
        </authorList>
    </citation>
    <scope>NUCLEOTIDE SEQUENCE [LARGE SCALE GENOMIC DNA]</scope>
    <source>
        <strain evidence="11 12">13</strain>
    </source>
</reference>
<dbReference type="Proteomes" id="UP001209486">
    <property type="component" value="Unassembled WGS sequence"/>
</dbReference>
<accession>A0A7Y0Y5K7</accession>
<protein>
    <recommendedName>
        <fullName evidence="9">AlgX/AlgJ SGNH hydrolase-like domain-containing protein</fullName>
    </recommendedName>
</protein>
<evidence type="ECO:0000256" key="7">
    <source>
        <dbReference type="SAM" id="MobiDB-lite"/>
    </source>
</evidence>
<keyword evidence="8" id="KW-0812">Transmembrane</keyword>
<dbReference type="Pfam" id="PF16822">
    <property type="entry name" value="ALGX"/>
    <property type="match status" value="1"/>
</dbReference>
<evidence type="ECO:0000256" key="4">
    <source>
        <dbReference type="ARBA" id="ARBA00022729"/>
    </source>
</evidence>
<keyword evidence="5" id="KW-0574">Periplasm</keyword>
<dbReference type="GO" id="GO:0042597">
    <property type="term" value="C:periplasmic space"/>
    <property type="evidence" value="ECO:0007669"/>
    <property type="project" value="UniProtKB-SubCell"/>
</dbReference>
<evidence type="ECO:0000259" key="9">
    <source>
        <dbReference type="Pfam" id="PF16822"/>
    </source>
</evidence>
<keyword evidence="8" id="KW-1133">Transmembrane helix</keyword>
<evidence type="ECO:0000313" key="12">
    <source>
        <dbReference type="Proteomes" id="UP000578252"/>
    </source>
</evidence>
<evidence type="ECO:0000256" key="8">
    <source>
        <dbReference type="SAM" id="Phobius"/>
    </source>
</evidence>
<evidence type="ECO:0000313" key="10">
    <source>
        <dbReference type="EMBL" id="MCU9968693.1"/>
    </source>
</evidence>
<evidence type="ECO:0000256" key="5">
    <source>
        <dbReference type="ARBA" id="ARBA00022764"/>
    </source>
</evidence>
<gene>
    <name evidence="10" type="ORF">FYZ43_04595</name>
    <name evidence="11" type="ORF">HHJ78_07150</name>
</gene>
<evidence type="ECO:0000313" key="13">
    <source>
        <dbReference type="Proteomes" id="UP001209486"/>
    </source>
</evidence>
<dbReference type="GO" id="GO:0042121">
    <property type="term" value="P:alginic acid biosynthetic process"/>
    <property type="evidence" value="ECO:0007669"/>
    <property type="project" value="UniProtKB-UniPathway"/>
</dbReference>
<keyword evidence="6" id="KW-0016">Alginate biosynthesis</keyword>
<feature type="domain" description="AlgX/AlgJ SGNH hydrolase-like" evidence="9">
    <location>
        <begin position="147"/>
        <end position="314"/>
    </location>
</feature>
<dbReference type="Proteomes" id="UP000578252">
    <property type="component" value="Unassembled WGS sequence"/>
</dbReference>
<dbReference type="UniPathway" id="UPA00286"/>
<comment type="pathway">
    <text evidence="2">Glycan biosynthesis; alginate biosynthesis.</text>
</comment>
<name>A0A7Y0Y5K7_9ACTO</name>
<feature type="transmembrane region" description="Helical" evidence="8">
    <location>
        <begin position="56"/>
        <end position="76"/>
    </location>
</feature>
<organism evidence="11 12">
    <name type="scientific">Mobiluncus mulieris</name>
    <dbReference type="NCBI Taxonomy" id="2052"/>
    <lineage>
        <taxon>Bacteria</taxon>
        <taxon>Bacillati</taxon>
        <taxon>Actinomycetota</taxon>
        <taxon>Actinomycetes</taxon>
        <taxon>Actinomycetales</taxon>
        <taxon>Actinomycetaceae</taxon>
        <taxon>Mobiluncus</taxon>
    </lineage>
</organism>
<sequence>MNHVEPASPSPKRHENDSATRPRLRNRIFTAGFTASTTGVRDIELKERGFKRILRYLPLMGLMLAVIAATGIGLWYSATHCEIGKTTNRTPRVNTNATANATGAPAPLAPAPCLPSIPQPQPSHFAGTAGTGATETFITHATTRPYVIGRDNWVFWADAQAHNFSQAIGKEQLSAAKLAEWGKFFTNLRTLANARGATLVIMPGPAKWDVFARFLPEWTEQLLSDKPLNQLIRAYPQLPWLDTRETVSAKAPVEPKTPDTFYGWSRVNSHWSPYGGYLAWKQTVKCLAALDSQLQGLTVPPVAQLRVTQAPNEFLPLGYHQQANDWVVPAFSLQPGTFTATDQNGNSLTLPVGSGTDFANLPTETRNPHATGPAALIFRDSMGNGISPLWNLAFSRTYQMGHYLDTGHPTDFATAIATQKPRVIIFEFAERYLTFTPPPLPQPSANTSKPTKAD</sequence>
<dbReference type="RefSeq" id="WP_169770096.1">
    <property type="nucleotide sequence ID" value="NZ_JABCUP010000001.1"/>
</dbReference>
<dbReference type="GO" id="GO:0016740">
    <property type="term" value="F:transferase activity"/>
    <property type="evidence" value="ECO:0007669"/>
    <property type="project" value="UniProtKB-KW"/>
</dbReference>
<evidence type="ECO:0000256" key="1">
    <source>
        <dbReference type="ARBA" id="ARBA00004418"/>
    </source>
</evidence>
<reference evidence="10 13" key="1">
    <citation type="submission" date="2019-08" db="EMBL/GenBank/DDBJ databases">
        <title>Comparison of rpoB and gyrB Sequences from Mobiluncus Species and Development of a Multiplex PCR Method for Clinical Detection of Mobiluncus curtisii and Mobiluncus mulieris.</title>
        <authorList>
            <person name="Yang L."/>
            <person name="Shen Y."/>
            <person name="Xu G."/>
            <person name="Shu L.-B."/>
            <person name="Hu J."/>
            <person name="Zhang R."/>
            <person name="Wang Y."/>
            <person name="Zhou H.-W."/>
            <person name="Zhang X."/>
        </authorList>
    </citation>
    <scope>NUCLEOTIDE SEQUENCE [LARGE SCALE GENOMIC DNA]</scope>
    <source>
        <strain evidence="10 13">M26</strain>
    </source>
</reference>
<dbReference type="EMBL" id="JABCUR010000005">
    <property type="protein sequence ID" value="NMW65307.1"/>
    <property type="molecule type" value="Genomic_DNA"/>
</dbReference>
<keyword evidence="8" id="KW-0472">Membrane</keyword>
<keyword evidence="3" id="KW-0808">Transferase</keyword>
<feature type="region of interest" description="Disordered" evidence="7">
    <location>
        <begin position="1"/>
        <end position="23"/>
    </location>
</feature>
<keyword evidence="4" id="KW-0732">Signal</keyword>
<dbReference type="AlphaFoldDB" id="A0A7Y0Y5K7"/>
<comment type="caution">
    <text evidence="11">The sequence shown here is derived from an EMBL/GenBank/DDBJ whole genome shotgun (WGS) entry which is preliminary data.</text>
</comment>
<evidence type="ECO:0000256" key="2">
    <source>
        <dbReference type="ARBA" id="ARBA00005182"/>
    </source>
</evidence>
<evidence type="ECO:0000256" key="6">
    <source>
        <dbReference type="ARBA" id="ARBA00022841"/>
    </source>
</evidence>
<dbReference type="EMBL" id="VSZY01000005">
    <property type="protein sequence ID" value="MCU9968693.1"/>
    <property type="molecule type" value="Genomic_DNA"/>
</dbReference>
<proteinExistence type="predicted"/>
<evidence type="ECO:0000256" key="3">
    <source>
        <dbReference type="ARBA" id="ARBA00022679"/>
    </source>
</evidence>